<keyword evidence="6 8" id="KW-0539">Nucleus</keyword>
<comment type="similarity">
    <text evidence="2 8">Belongs to the Mediator complex subunit 18 family.</text>
</comment>
<dbReference type="AlphaFoldDB" id="A0A2K1QWW4"/>
<dbReference type="STRING" id="2082308.A0A2K1QWW4"/>
<keyword evidence="10" id="KW-1185">Reference proteome</keyword>
<protein>
    <recommendedName>
        <fullName evidence="3 8">Mediator of RNA polymerase II transcription subunit 18</fullName>
    </recommendedName>
    <alternativeName>
        <fullName evidence="7 8">Mediator complex subunit 18</fullName>
    </alternativeName>
</protein>
<dbReference type="Pfam" id="PF09637">
    <property type="entry name" value="Med18"/>
    <property type="match status" value="1"/>
</dbReference>
<comment type="function">
    <text evidence="8">Component of the Mediator complex, a coactivator involved in the regulated transcription of nearly all RNA polymerase II-dependent genes. Mediator functions as a bridge to convey information from gene-specific regulatory proteins to the basal RNA polymerase II transcription machinery. Mediator is recruited to promoters by direct interactions with regulatory proteins and serves as a scaffold for the assembly of a functional preinitiation complex with RNA polymerase II and the general transcription factors.</text>
</comment>
<accession>A0A2K1QWW4</accession>
<evidence type="ECO:0000256" key="6">
    <source>
        <dbReference type="ARBA" id="ARBA00023242"/>
    </source>
</evidence>
<sequence length="262" mass="29499">MHELSLFAQVPLARHAQVLNLLAGLSAMQPLEVYARHAVFQPIKPVVDTNQISKKKQTGPYQPQQLSLIQLVEGLSRDDFGKHDKTLQAHDGDAGMADGYAATAVASAPEQSNWSTRIQEIPEPEIKNLILRRVTEMPLKSADVSAYLDDDKYRFISEYYTEGHRLIHRDVILHLHRVLVARPLPDADTMRRTLPSLDDLVLMDASGAFLLEARVRIEDRTKPALVAVATERLLSVRKELKGAVELRMPERLSMDTRVKEGR</sequence>
<dbReference type="GO" id="GO:0006369">
    <property type="term" value="P:termination of RNA polymerase II transcription"/>
    <property type="evidence" value="ECO:0007669"/>
    <property type="project" value="TreeGrafter"/>
</dbReference>
<keyword evidence="4 8" id="KW-0805">Transcription regulation</keyword>
<dbReference type="GO" id="GO:0006357">
    <property type="term" value="P:regulation of transcription by RNA polymerase II"/>
    <property type="evidence" value="ECO:0007669"/>
    <property type="project" value="InterPro"/>
</dbReference>
<evidence type="ECO:0000256" key="4">
    <source>
        <dbReference type="ARBA" id="ARBA00023015"/>
    </source>
</evidence>
<evidence type="ECO:0000313" key="10">
    <source>
        <dbReference type="Proteomes" id="UP000243797"/>
    </source>
</evidence>
<proteinExistence type="inferred from homology"/>
<keyword evidence="8" id="KW-0010">Activator</keyword>
<name>A0A2K1QWW4_9PEZI</name>
<organism evidence="9 10">
    <name type="scientific">Sphaceloma murrayae</name>
    <dbReference type="NCBI Taxonomy" id="2082308"/>
    <lineage>
        <taxon>Eukaryota</taxon>
        <taxon>Fungi</taxon>
        <taxon>Dikarya</taxon>
        <taxon>Ascomycota</taxon>
        <taxon>Pezizomycotina</taxon>
        <taxon>Dothideomycetes</taxon>
        <taxon>Dothideomycetidae</taxon>
        <taxon>Myriangiales</taxon>
        <taxon>Elsinoaceae</taxon>
        <taxon>Sphaceloma</taxon>
    </lineage>
</organism>
<evidence type="ECO:0000256" key="7">
    <source>
        <dbReference type="ARBA" id="ARBA00032012"/>
    </source>
</evidence>
<dbReference type="InParanoid" id="A0A2K1QWW4"/>
<keyword evidence="5 8" id="KW-0804">Transcription</keyword>
<dbReference type="PANTHER" id="PTHR13321">
    <property type="entry name" value="MEDIATOR OF RNA POLYMERASE II TRANSCRIPTION, SUBUNIT 18"/>
    <property type="match status" value="1"/>
</dbReference>
<comment type="subunit">
    <text evidence="8">Component of the Mediator complex.</text>
</comment>
<evidence type="ECO:0000256" key="5">
    <source>
        <dbReference type="ARBA" id="ARBA00023163"/>
    </source>
</evidence>
<evidence type="ECO:0000313" key="9">
    <source>
        <dbReference type="EMBL" id="PNS19542.1"/>
    </source>
</evidence>
<dbReference type="EMBL" id="NKHZ01000031">
    <property type="protein sequence ID" value="PNS19542.1"/>
    <property type="molecule type" value="Genomic_DNA"/>
</dbReference>
<evidence type="ECO:0000256" key="3">
    <source>
        <dbReference type="ARBA" id="ARBA00019612"/>
    </source>
</evidence>
<gene>
    <name evidence="8" type="primary">MED18</name>
    <name evidence="9" type="ORF">CAC42_7386</name>
</gene>
<evidence type="ECO:0000256" key="2">
    <source>
        <dbReference type="ARBA" id="ARBA00009814"/>
    </source>
</evidence>
<dbReference type="GO" id="GO:0070847">
    <property type="term" value="C:core mediator complex"/>
    <property type="evidence" value="ECO:0007669"/>
    <property type="project" value="TreeGrafter"/>
</dbReference>
<dbReference type="OrthoDB" id="5348092at2759"/>
<dbReference type="InterPro" id="IPR019095">
    <property type="entry name" value="Mediator_Med18"/>
</dbReference>
<comment type="caution">
    <text evidence="9">The sequence shown here is derived from an EMBL/GenBank/DDBJ whole genome shotgun (WGS) entry which is preliminary data.</text>
</comment>
<dbReference type="Proteomes" id="UP000243797">
    <property type="component" value="Unassembled WGS sequence"/>
</dbReference>
<dbReference type="GO" id="GO:0016592">
    <property type="term" value="C:mediator complex"/>
    <property type="evidence" value="ECO:0007669"/>
    <property type="project" value="InterPro"/>
</dbReference>
<reference evidence="9 10" key="1">
    <citation type="submission" date="2017-06" db="EMBL/GenBank/DDBJ databases">
        <title>Draft genome sequence of a variant of Elsinoe murrayae.</title>
        <authorList>
            <person name="Cheng Q."/>
        </authorList>
    </citation>
    <scope>NUCLEOTIDE SEQUENCE [LARGE SCALE GENOMIC DNA]</scope>
    <source>
        <strain evidence="9 10">CQ-2017a</strain>
    </source>
</reference>
<dbReference type="GO" id="GO:0003712">
    <property type="term" value="F:transcription coregulator activity"/>
    <property type="evidence" value="ECO:0007669"/>
    <property type="project" value="InterPro"/>
</dbReference>
<evidence type="ECO:0000256" key="8">
    <source>
        <dbReference type="RuleBase" id="RU364150"/>
    </source>
</evidence>
<comment type="subcellular location">
    <subcellularLocation>
        <location evidence="1 8">Nucleus</location>
    </subcellularLocation>
</comment>
<dbReference type="Gene3D" id="2.40.320.10">
    <property type="entry name" value="Hypothetical Protein Pfu-838710-001"/>
    <property type="match status" value="1"/>
</dbReference>
<evidence type="ECO:0000256" key="1">
    <source>
        <dbReference type="ARBA" id="ARBA00004123"/>
    </source>
</evidence>
<dbReference type="PANTHER" id="PTHR13321:SF2">
    <property type="entry name" value="MEDIATOR OF RNA POLYMERASE II TRANSCRIPTION SUBUNIT 18"/>
    <property type="match status" value="1"/>
</dbReference>